<dbReference type="InterPro" id="IPR002376">
    <property type="entry name" value="Formyl_transf_N"/>
</dbReference>
<comment type="catalytic activity">
    <reaction evidence="5 6">
        <text>N(1)-(5-phospho-beta-D-ribosyl)glycinamide + (6R)-10-formyltetrahydrofolate = N(2)-formyl-N(1)-(5-phospho-beta-D-ribosyl)glycinamide + (6S)-5,6,7,8-tetrahydrofolate + H(+)</text>
        <dbReference type="Rhea" id="RHEA:15053"/>
        <dbReference type="ChEBI" id="CHEBI:15378"/>
        <dbReference type="ChEBI" id="CHEBI:57453"/>
        <dbReference type="ChEBI" id="CHEBI:143788"/>
        <dbReference type="ChEBI" id="CHEBI:147286"/>
        <dbReference type="ChEBI" id="CHEBI:195366"/>
        <dbReference type="EC" id="2.1.2.2"/>
    </reaction>
</comment>
<evidence type="ECO:0000256" key="4">
    <source>
        <dbReference type="ARBA" id="ARBA00038440"/>
    </source>
</evidence>
<feature type="binding site" evidence="6">
    <location>
        <position position="79"/>
    </location>
    <ligand>
        <name>(6R)-10-formyltetrahydrofolate</name>
        <dbReference type="ChEBI" id="CHEBI:195366"/>
    </ligand>
</feature>
<organism evidence="8 9">
    <name type="scientific">Candidatus Manganitrophus noduliformans</name>
    <dbReference type="NCBI Taxonomy" id="2606439"/>
    <lineage>
        <taxon>Bacteria</taxon>
        <taxon>Pseudomonadati</taxon>
        <taxon>Nitrospirota</taxon>
        <taxon>Nitrospiria</taxon>
        <taxon>Candidatus Troglogloeales</taxon>
        <taxon>Candidatus Manganitrophaceae</taxon>
        <taxon>Candidatus Manganitrophus</taxon>
    </lineage>
</organism>
<evidence type="ECO:0000256" key="3">
    <source>
        <dbReference type="ARBA" id="ARBA00022755"/>
    </source>
</evidence>
<dbReference type="Pfam" id="PF00551">
    <property type="entry name" value="Formyl_trans_N"/>
    <property type="match status" value="1"/>
</dbReference>
<dbReference type="InterPro" id="IPR036477">
    <property type="entry name" value="Formyl_transf_N_sf"/>
</dbReference>
<keyword evidence="2 6" id="KW-0808">Transferase</keyword>
<dbReference type="GO" id="GO:0004644">
    <property type="term" value="F:phosphoribosylglycinamide formyltransferase activity"/>
    <property type="evidence" value="ECO:0007669"/>
    <property type="project" value="UniProtKB-UniRule"/>
</dbReference>
<gene>
    <name evidence="6" type="primary">purN</name>
    <name evidence="8" type="ORF">MNODULE_10450</name>
</gene>
<dbReference type="Proteomes" id="UP000534783">
    <property type="component" value="Unassembled WGS sequence"/>
</dbReference>
<comment type="similarity">
    <text evidence="4 6">Belongs to the GART family.</text>
</comment>
<reference evidence="8 9" key="1">
    <citation type="journal article" date="2020" name="Nature">
        <title>Bacterial chemolithoautotrophy via manganese oxidation.</title>
        <authorList>
            <person name="Yu H."/>
            <person name="Leadbetter J.R."/>
        </authorList>
    </citation>
    <scope>NUCLEOTIDE SEQUENCE [LARGE SCALE GENOMIC DNA]</scope>
    <source>
        <strain evidence="8 9">Mn-1</strain>
    </source>
</reference>
<keyword evidence="9" id="KW-1185">Reference proteome</keyword>
<dbReference type="RefSeq" id="WP_168059531.1">
    <property type="nucleotide sequence ID" value="NZ_VTOW01000002.1"/>
</dbReference>
<feature type="domain" description="Formyl transferase N-terminal" evidence="7">
    <location>
        <begin position="17"/>
        <end position="196"/>
    </location>
</feature>
<feature type="active site" description="Proton donor" evidence="6">
    <location>
        <position position="123"/>
    </location>
</feature>
<dbReference type="AlphaFoldDB" id="A0A7X6IAW7"/>
<protein>
    <recommendedName>
        <fullName evidence="6">Phosphoribosylglycinamide formyltransferase</fullName>
        <ecNumber evidence="6">2.1.2.2</ecNumber>
    </recommendedName>
    <alternativeName>
        <fullName evidence="6">5'-phosphoribosylglycinamide transformylase</fullName>
    </alternativeName>
    <alternativeName>
        <fullName evidence="6">GAR transformylase</fullName>
        <shortName evidence="6">GART</shortName>
    </alternativeName>
</protein>
<comment type="pathway">
    <text evidence="1 6">Purine metabolism; IMP biosynthesis via de novo pathway; N(2)-formyl-N(1)-(5-phospho-D-ribosyl)glycinamide from N(1)-(5-phospho-D-ribosyl)glycinamide (10-formyl THF route): step 1/1.</text>
</comment>
<proteinExistence type="inferred from homology"/>
<dbReference type="PANTHER" id="PTHR43369:SF2">
    <property type="entry name" value="PHOSPHORIBOSYLGLYCINAMIDE FORMYLTRANSFERASE"/>
    <property type="match status" value="1"/>
</dbReference>
<dbReference type="PANTHER" id="PTHR43369">
    <property type="entry name" value="PHOSPHORIBOSYLGLYCINAMIDE FORMYLTRANSFERASE"/>
    <property type="match status" value="1"/>
</dbReference>
<evidence type="ECO:0000259" key="7">
    <source>
        <dbReference type="Pfam" id="PF00551"/>
    </source>
</evidence>
<dbReference type="FunFam" id="3.40.50.170:FF:000007">
    <property type="entry name" value="Phosphoribosylglycinamide formyltransferase"/>
    <property type="match status" value="1"/>
</dbReference>
<dbReference type="EC" id="2.1.2.2" evidence="6"/>
<dbReference type="GO" id="GO:0005737">
    <property type="term" value="C:cytoplasm"/>
    <property type="evidence" value="ECO:0007669"/>
    <property type="project" value="TreeGrafter"/>
</dbReference>
<dbReference type="InterPro" id="IPR004607">
    <property type="entry name" value="GART"/>
</dbReference>
<dbReference type="GO" id="GO:0006189">
    <property type="term" value="P:'de novo' IMP biosynthetic process"/>
    <property type="evidence" value="ECO:0007669"/>
    <property type="project" value="UniProtKB-UniRule"/>
</dbReference>
<accession>A0A7X6IAW7</accession>
<feature type="binding site" evidence="6">
    <location>
        <position position="121"/>
    </location>
    <ligand>
        <name>(6R)-10-formyltetrahydrofolate</name>
        <dbReference type="ChEBI" id="CHEBI:195366"/>
    </ligand>
</feature>
<dbReference type="UniPathway" id="UPA00074">
    <property type="reaction ID" value="UER00126"/>
</dbReference>
<comment type="caution">
    <text evidence="8">The sequence shown here is derived from an EMBL/GenBank/DDBJ whole genome shotgun (WGS) entry which is preliminary data.</text>
</comment>
<feature type="site" description="Raises pKa of active site His" evidence="6">
    <location>
        <position position="159"/>
    </location>
</feature>
<evidence type="ECO:0000256" key="1">
    <source>
        <dbReference type="ARBA" id="ARBA00005054"/>
    </source>
</evidence>
<dbReference type="NCBIfam" id="TIGR00639">
    <property type="entry name" value="PurN"/>
    <property type="match status" value="1"/>
</dbReference>
<dbReference type="SUPFAM" id="SSF53328">
    <property type="entry name" value="Formyltransferase"/>
    <property type="match status" value="1"/>
</dbReference>
<evidence type="ECO:0000256" key="2">
    <source>
        <dbReference type="ARBA" id="ARBA00022679"/>
    </source>
</evidence>
<evidence type="ECO:0000313" key="9">
    <source>
        <dbReference type="Proteomes" id="UP000534783"/>
    </source>
</evidence>
<dbReference type="CDD" id="cd08645">
    <property type="entry name" value="FMT_core_GART"/>
    <property type="match status" value="1"/>
</dbReference>
<dbReference type="InterPro" id="IPR001555">
    <property type="entry name" value="GART_AS"/>
</dbReference>
<dbReference type="EMBL" id="VTOW01000002">
    <property type="protein sequence ID" value="NKE71156.1"/>
    <property type="molecule type" value="Genomic_DNA"/>
</dbReference>
<dbReference type="PROSITE" id="PS00373">
    <property type="entry name" value="GART"/>
    <property type="match status" value="1"/>
</dbReference>
<feature type="binding site" evidence="6">
    <location>
        <begin position="26"/>
        <end position="28"/>
    </location>
    <ligand>
        <name>N(1)-(5-phospho-beta-D-ribosyl)glycinamide</name>
        <dbReference type="ChEBI" id="CHEBI:143788"/>
    </ligand>
</feature>
<comment type="function">
    <text evidence="6">Catalyzes the transfer of a formyl group from 10-formyltetrahydrofolate to 5-phospho-ribosyl-glycinamide (GAR), producing 5-phospho-ribosyl-N-formylglycinamide (FGAR) and tetrahydrofolate.</text>
</comment>
<evidence type="ECO:0000256" key="6">
    <source>
        <dbReference type="HAMAP-Rule" id="MF_01930"/>
    </source>
</evidence>
<dbReference type="Gene3D" id="3.40.50.170">
    <property type="entry name" value="Formyl transferase, N-terminal domain"/>
    <property type="match status" value="1"/>
</dbReference>
<evidence type="ECO:0000256" key="5">
    <source>
        <dbReference type="ARBA" id="ARBA00047664"/>
    </source>
</evidence>
<keyword evidence="3 6" id="KW-0658">Purine biosynthesis</keyword>
<sequence length="223" mass="24610">MCSEEEPVLNPAEGALRLGVLVSGRGSNLEAILDAIKQGKLSARVAVVISNKKDAPALERAARYQVPALFLDPTHYSRREEYDAAVLQQLKEFGVELVVLAGYMRLVTPTLIQPYHDRIINTHPSLLPAFPGMHAQRQALSYGVRVSGCTIHFVDEEMDHGPIIAQASVPVFEGDTIEQLSERILAEEHRLLPQVLQLYAEGKLTVDGRKVHIQESASTRSAR</sequence>
<feature type="binding site" evidence="6">
    <location>
        <begin position="104"/>
        <end position="107"/>
    </location>
    <ligand>
        <name>(6R)-10-formyltetrahydrofolate</name>
        <dbReference type="ChEBI" id="CHEBI:195366"/>
    </ligand>
</feature>
<evidence type="ECO:0000313" key="8">
    <source>
        <dbReference type="EMBL" id="NKE71156.1"/>
    </source>
</evidence>
<dbReference type="HAMAP" id="MF_01930">
    <property type="entry name" value="PurN"/>
    <property type="match status" value="1"/>
</dbReference>
<name>A0A7X6IAW7_9BACT</name>